<keyword evidence="2" id="KW-1185">Reference proteome</keyword>
<dbReference type="Gene3D" id="3.40.50.300">
    <property type="entry name" value="P-loop containing nucleotide triphosphate hydrolases"/>
    <property type="match status" value="1"/>
</dbReference>
<dbReference type="RefSeq" id="WP_284203025.1">
    <property type="nucleotide sequence ID" value="NZ_BSPQ01000002.1"/>
</dbReference>
<gene>
    <name evidence="1" type="ORF">GCM10007916_09670</name>
</gene>
<comment type="caution">
    <text evidence="1">The sequence shown here is derived from an EMBL/GenBank/DDBJ whole genome shotgun (WGS) entry which is preliminary data.</text>
</comment>
<dbReference type="EMBL" id="BSPQ01000002">
    <property type="protein sequence ID" value="GLS89900.1"/>
    <property type="molecule type" value="Genomic_DNA"/>
</dbReference>
<dbReference type="Pfam" id="PF13671">
    <property type="entry name" value="AAA_33"/>
    <property type="match status" value="1"/>
</dbReference>
<proteinExistence type="predicted"/>
<dbReference type="Proteomes" id="UP001157353">
    <property type="component" value="Unassembled WGS sequence"/>
</dbReference>
<dbReference type="SUPFAM" id="SSF52540">
    <property type="entry name" value="P-loop containing nucleoside triphosphate hydrolases"/>
    <property type="match status" value="1"/>
</dbReference>
<dbReference type="InterPro" id="IPR027417">
    <property type="entry name" value="P-loop_NTPase"/>
</dbReference>
<dbReference type="PANTHER" id="PTHR13308:SF40">
    <property type="entry name" value="NEDD4-BINDING PROTEIN 2-LIKE 1"/>
    <property type="match status" value="1"/>
</dbReference>
<dbReference type="InterPro" id="IPR026302">
    <property type="entry name" value="NEDD4-bd_p2"/>
</dbReference>
<name>A0ABQ6DY35_9GAMM</name>
<evidence type="ECO:0000313" key="2">
    <source>
        <dbReference type="Proteomes" id="UP001157353"/>
    </source>
</evidence>
<reference evidence="2" key="1">
    <citation type="journal article" date="2019" name="Int. J. Syst. Evol. Microbiol.">
        <title>The Global Catalogue of Microorganisms (GCM) 10K type strain sequencing project: providing services to taxonomists for standard genome sequencing and annotation.</title>
        <authorList>
            <consortium name="The Broad Institute Genomics Platform"/>
            <consortium name="The Broad Institute Genome Sequencing Center for Infectious Disease"/>
            <person name="Wu L."/>
            <person name="Ma J."/>
        </authorList>
    </citation>
    <scope>NUCLEOTIDE SEQUENCE [LARGE SCALE GENOMIC DNA]</scope>
    <source>
        <strain evidence="2">NBRC 103166</strain>
    </source>
</reference>
<accession>A0ABQ6DY35</accession>
<dbReference type="PANTHER" id="PTHR13308">
    <property type="entry name" value="NEDD4-BINDING PROTEIN 2-LIKE 1"/>
    <property type="match status" value="1"/>
</dbReference>
<evidence type="ECO:0000313" key="1">
    <source>
        <dbReference type="EMBL" id="GLS89900.1"/>
    </source>
</evidence>
<organism evidence="1 2">
    <name type="scientific">Psychromonas marina</name>
    <dbReference type="NCBI Taxonomy" id="88364"/>
    <lineage>
        <taxon>Bacteria</taxon>
        <taxon>Pseudomonadati</taxon>
        <taxon>Pseudomonadota</taxon>
        <taxon>Gammaproteobacteria</taxon>
        <taxon>Alteromonadales</taxon>
        <taxon>Psychromonadaceae</taxon>
        <taxon>Psychromonas</taxon>
    </lineage>
</organism>
<protein>
    <submittedName>
        <fullName evidence="1">ATPase AAA</fullName>
    </submittedName>
</protein>
<sequence>MSELTLTLIRGLPGSGKSTLAQQLVSAANNTLIHLEADMYFVNSEGEYHFQPALIKQAHQWCESQCLLALQQKQSVVVANTFVKQWEMNAYRQLAKQLGARLEIKICTGKYQSIHDVPTSTINKMRQQWQV</sequence>